<accession>A0A430HSM7</accession>
<evidence type="ECO:0008006" key="5">
    <source>
        <dbReference type="Google" id="ProtNLM"/>
    </source>
</evidence>
<keyword evidence="2" id="KW-0732">Signal</keyword>
<dbReference type="EMBL" id="RXLQ01000002">
    <property type="protein sequence ID" value="RSZ60526.1"/>
    <property type="molecule type" value="Genomic_DNA"/>
</dbReference>
<name>A0A430HSM7_9BURK</name>
<feature type="region of interest" description="Disordered" evidence="1">
    <location>
        <begin position="48"/>
        <end position="85"/>
    </location>
</feature>
<keyword evidence="4" id="KW-1185">Reference proteome</keyword>
<comment type="caution">
    <text evidence="3">The sequence shown here is derived from an EMBL/GenBank/DDBJ whole genome shotgun (WGS) entry which is preliminary data.</text>
</comment>
<dbReference type="Proteomes" id="UP000278085">
    <property type="component" value="Unassembled WGS sequence"/>
</dbReference>
<sequence length="227" mass="23902">MKLTRICAAALLSIQLAGCSGNAELDAANAKIASLEAQLASEKARIGGADASSAGGKNGAKDAPAAAKASASASAPAPGGQQWKYDADEDKMTGTTVYHATVKSSNTVDFTPPYSGAQHGSLVLRSGKGSGKDVIFTIQKGQIMCHSYQDCHVLVRFDDEKPVVYAAAGPSDNSSETIFLRGYDKFAARMRKAKMVRISVDIFQQGSPVFEFDVSGFDPDRFQPKGK</sequence>
<evidence type="ECO:0000256" key="1">
    <source>
        <dbReference type="SAM" id="MobiDB-lite"/>
    </source>
</evidence>
<gene>
    <name evidence="3" type="ORF">EJB06_05285</name>
</gene>
<evidence type="ECO:0000313" key="3">
    <source>
        <dbReference type="EMBL" id="RSZ60526.1"/>
    </source>
</evidence>
<dbReference type="AlphaFoldDB" id="A0A430HSM7"/>
<dbReference type="RefSeq" id="WP_126072935.1">
    <property type="nucleotide sequence ID" value="NZ_CP051166.1"/>
</dbReference>
<feature type="compositionally biased region" description="Low complexity" evidence="1">
    <location>
        <begin position="61"/>
        <end position="80"/>
    </location>
</feature>
<proteinExistence type="predicted"/>
<feature type="chain" id="PRO_5019515029" description="Lipoprotein" evidence="2">
    <location>
        <begin position="24"/>
        <end position="227"/>
    </location>
</feature>
<feature type="signal peptide" evidence="2">
    <location>
        <begin position="1"/>
        <end position="23"/>
    </location>
</feature>
<organism evidence="3 4">
    <name type="scientific">Massilia atriviolacea</name>
    <dbReference type="NCBI Taxonomy" id="2495579"/>
    <lineage>
        <taxon>Bacteria</taxon>
        <taxon>Pseudomonadati</taxon>
        <taxon>Pseudomonadota</taxon>
        <taxon>Betaproteobacteria</taxon>
        <taxon>Burkholderiales</taxon>
        <taxon>Oxalobacteraceae</taxon>
        <taxon>Telluria group</taxon>
        <taxon>Massilia</taxon>
    </lineage>
</organism>
<dbReference type="OrthoDB" id="8566260at2"/>
<evidence type="ECO:0000313" key="4">
    <source>
        <dbReference type="Proteomes" id="UP000278085"/>
    </source>
</evidence>
<reference evidence="3 4" key="1">
    <citation type="submission" date="2018-12" db="EMBL/GenBank/DDBJ databases">
        <authorList>
            <person name="Yang E."/>
        </authorList>
    </citation>
    <scope>NUCLEOTIDE SEQUENCE [LARGE SCALE GENOMIC DNA]</scope>
    <source>
        <strain evidence="3 4">SOD</strain>
    </source>
</reference>
<evidence type="ECO:0000256" key="2">
    <source>
        <dbReference type="SAM" id="SignalP"/>
    </source>
</evidence>
<protein>
    <recommendedName>
        <fullName evidence="5">Lipoprotein</fullName>
    </recommendedName>
</protein>